<gene>
    <name evidence="1" type="ORF">H8S11_10220</name>
</gene>
<dbReference type="AlphaFoldDB" id="A0A8J6M8T4"/>
<reference evidence="1" key="1">
    <citation type="submission" date="2020-08" db="EMBL/GenBank/DDBJ databases">
        <title>Genome public.</title>
        <authorList>
            <person name="Liu C."/>
            <person name="Sun Q."/>
        </authorList>
    </citation>
    <scope>NUCLEOTIDE SEQUENCE</scope>
    <source>
        <strain evidence="1">NSJ-23</strain>
    </source>
</reference>
<keyword evidence="2" id="KW-1185">Reference proteome</keyword>
<sequence length="122" mass="13845">MEKENLVCPSCGQLAAQMKEDGSISHRQYDQLLQKLMELERQGDMELFAGDCPLEDTGAVLDAEQHYTACHYMQCRSCGALYFVGACIRGAPVFRQVADIRKENLDTRLWGRCGAYYLQKKD</sequence>
<dbReference type="EMBL" id="JACOPO010000006">
    <property type="protein sequence ID" value="MBC5723187.1"/>
    <property type="molecule type" value="Genomic_DNA"/>
</dbReference>
<name>A0A8J6M8T4_9FIRM</name>
<dbReference type="RefSeq" id="WP_186853064.1">
    <property type="nucleotide sequence ID" value="NZ_JACOPO010000006.1"/>
</dbReference>
<comment type="caution">
    <text evidence="1">The sequence shown here is derived from an EMBL/GenBank/DDBJ whole genome shotgun (WGS) entry which is preliminary data.</text>
</comment>
<protein>
    <submittedName>
        <fullName evidence="1">Uncharacterized protein</fullName>
    </submittedName>
</protein>
<accession>A0A8J6M8T4</accession>
<proteinExistence type="predicted"/>
<dbReference type="Proteomes" id="UP000628736">
    <property type="component" value="Unassembled WGS sequence"/>
</dbReference>
<organism evidence="1 2">
    <name type="scientific">Flintibacter hominis</name>
    <dbReference type="NCBI Taxonomy" id="2763048"/>
    <lineage>
        <taxon>Bacteria</taxon>
        <taxon>Bacillati</taxon>
        <taxon>Bacillota</taxon>
        <taxon>Clostridia</taxon>
        <taxon>Eubacteriales</taxon>
        <taxon>Flintibacter</taxon>
    </lineage>
</organism>
<evidence type="ECO:0000313" key="2">
    <source>
        <dbReference type="Proteomes" id="UP000628736"/>
    </source>
</evidence>
<evidence type="ECO:0000313" key="1">
    <source>
        <dbReference type="EMBL" id="MBC5723187.1"/>
    </source>
</evidence>